<dbReference type="Gene3D" id="3.30.63.10">
    <property type="entry name" value="Guanylate Kinase phosphate binding domain"/>
    <property type="match status" value="1"/>
</dbReference>
<comment type="catalytic activity">
    <reaction evidence="9">
        <text>GMP + ATP = GDP + ADP</text>
        <dbReference type="Rhea" id="RHEA:20780"/>
        <dbReference type="ChEBI" id="CHEBI:30616"/>
        <dbReference type="ChEBI" id="CHEBI:58115"/>
        <dbReference type="ChEBI" id="CHEBI:58189"/>
        <dbReference type="ChEBI" id="CHEBI:456216"/>
        <dbReference type="EC" id="2.7.4.8"/>
    </reaction>
</comment>
<keyword evidence="12" id="KW-1185">Reference proteome</keyword>
<dbReference type="OrthoDB" id="9808150at2"/>
<dbReference type="GO" id="GO:0005829">
    <property type="term" value="C:cytosol"/>
    <property type="evidence" value="ECO:0007669"/>
    <property type="project" value="TreeGrafter"/>
</dbReference>
<dbReference type="PANTHER" id="PTHR23117">
    <property type="entry name" value="GUANYLATE KINASE-RELATED"/>
    <property type="match status" value="1"/>
</dbReference>
<feature type="domain" description="Guanylate kinase-like" evidence="10">
    <location>
        <begin position="8"/>
        <end position="186"/>
    </location>
</feature>
<dbReference type="RefSeq" id="WP_015903734.1">
    <property type="nucleotide sequence ID" value="NC_012108.1"/>
</dbReference>
<proteinExistence type="inferred from homology"/>
<dbReference type="NCBIfam" id="TIGR03263">
    <property type="entry name" value="guanyl_kin"/>
    <property type="match status" value="1"/>
</dbReference>
<dbReference type="PROSITE" id="PS00856">
    <property type="entry name" value="GUANYLATE_KINASE_1"/>
    <property type="match status" value="1"/>
</dbReference>
<feature type="binding site" evidence="9">
    <location>
        <begin position="15"/>
        <end position="22"/>
    </location>
    <ligand>
        <name>ATP</name>
        <dbReference type="ChEBI" id="CHEBI:30616"/>
    </ligand>
</feature>
<sequence length="190" mass="21485">MENSKKPGKLFVVSAPSGAGKTTLCKQMLDRFSQLSYSVSHTTRPPRQGEVHGQDYFFIDKSEFQRRIDAGLWAEWAKVHDNFYGTSLTLLQDTLARGGNLLLDIDVQGARQIVKAFPAAVTIFIMAPDFTTLEQRLRRRGTDSEAVIAQRMKNAEQEISQKGWYSHVIKNDDLETSINEMSVIFEKELA</sequence>
<dbReference type="GO" id="GO:0005524">
    <property type="term" value="F:ATP binding"/>
    <property type="evidence" value="ECO:0007669"/>
    <property type="project" value="UniProtKB-UniRule"/>
</dbReference>
<evidence type="ECO:0000259" key="10">
    <source>
        <dbReference type="PROSITE" id="PS50052"/>
    </source>
</evidence>
<dbReference type="FunFam" id="3.30.63.10:FF:000002">
    <property type="entry name" value="Guanylate kinase 1"/>
    <property type="match status" value="1"/>
</dbReference>
<gene>
    <name evidence="9 11" type="primary">gmk</name>
    <name evidence="11" type="ordered locus">HRM2_18460</name>
</gene>
<evidence type="ECO:0000256" key="4">
    <source>
        <dbReference type="ARBA" id="ARBA00022679"/>
    </source>
</evidence>
<accession>C0QBT6</accession>
<dbReference type="eggNOG" id="COG0194">
    <property type="taxonomic scope" value="Bacteria"/>
</dbReference>
<dbReference type="HAMAP" id="MF_00328">
    <property type="entry name" value="Guanylate_kinase"/>
    <property type="match status" value="1"/>
</dbReference>
<dbReference type="GO" id="GO:0004385">
    <property type="term" value="F:GMP kinase activity"/>
    <property type="evidence" value="ECO:0007669"/>
    <property type="project" value="UniProtKB-UniRule"/>
</dbReference>
<comment type="subcellular location">
    <subcellularLocation>
        <location evidence="9">Cytoplasm</location>
    </subcellularLocation>
</comment>
<dbReference type="EMBL" id="CP001087">
    <property type="protein sequence ID" value="ACN14948.1"/>
    <property type="molecule type" value="Genomic_DNA"/>
</dbReference>
<organism evidence="11 12">
    <name type="scientific">Desulforapulum autotrophicum (strain ATCC 43914 / DSM 3382 / VKM B-1955 / HRM2)</name>
    <name type="common">Desulfobacterium autotrophicum</name>
    <dbReference type="NCBI Taxonomy" id="177437"/>
    <lineage>
        <taxon>Bacteria</taxon>
        <taxon>Pseudomonadati</taxon>
        <taxon>Thermodesulfobacteriota</taxon>
        <taxon>Desulfobacteria</taxon>
        <taxon>Desulfobacterales</taxon>
        <taxon>Desulfobacteraceae</taxon>
        <taxon>Desulforapulum</taxon>
    </lineage>
</organism>
<evidence type="ECO:0000256" key="5">
    <source>
        <dbReference type="ARBA" id="ARBA00022741"/>
    </source>
</evidence>
<dbReference type="CDD" id="cd00071">
    <property type="entry name" value="GMPK"/>
    <property type="match status" value="1"/>
</dbReference>
<reference evidence="11 12" key="1">
    <citation type="journal article" date="2009" name="Environ. Microbiol.">
        <title>Genome sequence of Desulfobacterium autotrophicum HRM2, a marine sulfate reducer oxidizing organic carbon completely to carbon dioxide.</title>
        <authorList>
            <person name="Strittmatter A.W."/>
            <person name="Liesegang H."/>
            <person name="Rabus R."/>
            <person name="Decker I."/>
            <person name="Amann J."/>
            <person name="Andres S."/>
            <person name="Henne A."/>
            <person name="Fricke W.F."/>
            <person name="Martinez-Arias R."/>
            <person name="Bartels D."/>
            <person name="Goesmann A."/>
            <person name="Krause L."/>
            <person name="Puehler A."/>
            <person name="Klenk H.P."/>
            <person name="Richter M."/>
            <person name="Schuler M."/>
            <person name="Gloeckner F.O."/>
            <person name="Meyerdierks A."/>
            <person name="Gottschalk G."/>
            <person name="Amann R."/>
        </authorList>
    </citation>
    <scope>NUCLEOTIDE SEQUENCE [LARGE SCALE GENOMIC DNA]</scope>
    <source>
        <strain evidence="12">ATCC 43914 / DSM 3382 / HRM2</strain>
    </source>
</reference>
<dbReference type="EC" id="2.7.4.8" evidence="2 9"/>
<dbReference type="PROSITE" id="PS50052">
    <property type="entry name" value="GUANYLATE_KINASE_2"/>
    <property type="match status" value="1"/>
</dbReference>
<evidence type="ECO:0000256" key="6">
    <source>
        <dbReference type="ARBA" id="ARBA00022777"/>
    </source>
</evidence>
<dbReference type="Gene3D" id="3.40.50.300">
    <property type="entry name" value="P-loop containing nucleotide triphosphate hydrolases"/>
    <property type="match status" value="2"/>
</dbReference>
<keyword evidence="4 9" id="KW-0808">Transferase</keyword>
<keyword evidence="5 9" id="KW-0547">Nucleotide-binding</keyword>
<evidence type="ECO:0000256" key="1">
    <source>
        <dbReference type="ARBA" id="ARBA00005790"/>
    </source>
</evidence>
<dbReference type="PANTHER" id="PTHR23117:SF13">
    <property type="entry name" value="GUANYLATE KINASE"/>
    <property type="match status" value="1"/>
</dbReference>
<evidence type="ECO:0000256" key="7">
    <source>
        <dbReference type="ARBA" id="ARBA00022840"/>
    </source>
</evidence>
<dbReference type="KEGG" id="dat:HRM2_18460"/>
<evidence type="ECO:0000256" key="9">
    <source>
        <dbReference type="HAMAP-Rule" id="MF_00328"/>
    </source>
</evidence>
<evidence type="ECO:0000256" key="3">
    <source>
        <dbReference type="ARBA" id="ARBA00016296"/>
    </source>
</evidence>
<protein>
    <recommendedName>
        <fullName evidence="3 9">Guanylate kinase</fullName>
        <ecNumber evidence="2 9">2.7.4.8</ecNumber>
    </recommendedName>
    <alternativeName>
        <fullName evidence="8 9">GMP kinase</fullName>
    </alternativeName>
</protein>
<comment type="similarity">
    <text evidence="1 9">Belongs to the guanylate kinase family.</text>
</comment>
<keyword evidence="6 9" id="KW-0418">Kinase</keyword>
<dbReference type="InterPro" id="IPR027417">
    <property type="entry name" value="P-loop_NTPase"/>
</dbReference>
<dbReference type="SMART" id="SM00072">
    <property type="entry name" value="GuKc"/>
    <property type="match status" value="1"/>
</dbReference>
<dbReference type="HOGENOM" id="CLU_001715_1_2_7"/>
<keyword evidence="7 9" id="KW-0067">ATP-binding</keyword>
<comment type="function">
    <text evidence="9">Essential for recycling GMP and indirectly, cGMP.</text>
</comment>
<dbReference type="Pfam" id="PF00625">
    <property type="entry name" value="Guanylate_kin"/>
    <property type="match status" value="1"/>
</dbReference>
<evidence type="ECO:0000313" key="12">
    <source>
        <dbReference type="Proteomes" id="UP000000442"/>
    </source>
</evidence>
<dbReference type="InterPro" id="IPR008144">
    <property type="entry name" value="Guanylate_kin-like_dom"/>
</dbReference>
<name>C0QBT6_DESAH</name>
<dbReference type="SUPFAM" id="SSF52540">
    <property type="entry name" value="P-loop containing nucleoside triphosphate hydrolases"/>
    <property type="match status" value="1"/>
</dbReference>
<evidence type="ECO:0000256" key="2">
    <source>
        <dbReference type="ARBA" id="ARBA00012961"/>
    </source>
</evidence>
<dbReference type="InterPro" id="IPR017665">
    <property type="entry name" value="Guanylate_kinase"/>
</dbReference>
<dbReference type="Proteomes" id="UP000000442">
    <property type="component" value="Chromosome"/>
</dbReference>
<evidence type="ECO:0000256" key="8">
    <source>
        <dbReference type="ARBA" id="ARBA00030128"/>
    </source>
</evidence>
<keyword evidence="9" id="KW-0963">Cytoplasm</keyword>
<dbReference type="InterPro" id="IPR008145">
    <property type="entry name" value="GK/Ca_channel_bsu"/>
</dbReference>
<dbReference type="InterPro" id="IPR020590">
    <property type="entry name" value="Guanylate_kinase_CS"/>
</dbReference>
<dbReference type="STRING" id="177437.HRM2_18460"/>
<evidence type="ECO:0000313" key="11">
    <source>
        <dbReference type="EMBL" id="ACN14948.1"/>
    </source>
</evidence>
<dbReference type="AlphaFoldDB" id="C0QBT6"/>